<keyword evidence="3" id="KW-1185">Reference proteome</keyword>
<dbReference type="PROSITE" id="PS51184">
    <property type="entry name" value="JMJC"/>
    <property type="match status" value="1"/>
</dbReference>
<dbReference type="InterPro" id="IPR041667">
    <property type="entry name" value="Cupin_8"/>
</dbReference>
<dbReference type="SMART" id="SM00558">
    <property type="entry name" value="JmjC"/>
    <property type="match status" value="1"/>
</dbReference>
<dbReference type="AlphaFoldDB" id="A0AB34J789"/>
<dbReference type="Gene3D" id="2.60.120.10">
    <property type="entry name" value="Jelly Rolls"/>
    <property type="match status" value="1"/>
</dbReference>
<dbReference type="EMBL" id="JBGBPQ010000011">
    <property type="protein sequence ID" value="KAL1515248.1"/>
    <property type="molecule type" value="Genomic_DNA"/>
</dbReference>
<evidence type="ECO:0000259" key="1">
    <source>
        <dbReference type="PROSITE" id="PS51184"/>
    </source>
</evidence>
<proteinExistence type="predicted"/>
<organism evidence="2 3">
    <name type="scientific">Prymnesium parvum</name>
    <name type="common">Toxic golden alga</name>
    <dbReference type="NCBI Taxonomy" id="97485"/>
    <lineage>
        <taxon>Eukaryota</taxon>
        <taxon>Haptista</taxon>
        <taxon>Haptophyta</taxon>
        <taxon>Prymnesiophyceae</taxon>
        <taxon>Prymnesiales</taxon>
        <taxon>Prymnesiaceae</taxon>
        <taxon>Prymnesium</taxon>
    </lineage>
</organism>
<dbReference type="InterPro" id="IPR014710">
    <property type="entry name" value="RmlC-like_jellyroll"/>
</dbReference>
<evidence type="ECO:0000313" key="2">
    <source>
        <dbReference type="EMBL" id="KAL1515248.1"/>
    </source>
</evidence>
<protein>
    <recommendedName>
        <fullName evidence="1">JmjC domain-containing protein</fullName>
    </recommendedName>
</protein>
<evidence type="ECO:0000313" key="3">
    <source>
        <dbReference type="Proteomes" id="UP001515480"/>
    </source>
</evidence>
<comment type="caution">
    <text evidence="2">The sequence shown here is derived from an EMBL/GenBank/DDBJ whole genome shotgun (WGS) entry which is preliminary data.</text>
</comment>
<name>A0AB34J789_PRYPA</name>
<gene>
    <name evidence="2" type="ORF">AB1Y20_001882</name>
</gene>
<dbReference type="SUPFAM" id="SSF51197">
    <property type="entry name" value="Clavaminate synthase-like"/>
    <property type="match status" value="1"/>
</dbReference>
<accession>A0AB34J789</accession>
<reference evidence="2 3" key="1">
    <citation type="journal article" date="2024" name="Science">
        <title>Giant polyketide synthase enzymes in the biosynthesis of giant marine polyether toxins.</title>
        <authorList>
            <person name="Fallon T.R."/>
            <person name="Shende V.V."/>
            <person name="Wierzbicki I.H."/>
            <person name="Pendleton A.L."/>
            <person name="Watervoot N.F."/>
            <person name="Auber R.P."/>
            <person name="Gonzalez D.J."/>
            <person name="Wisecaver J.H."/>
            <person name="Moore B.S."/>
        </authorList>
    </citation>
    <scope>NUCLEOTIDE SEQUENCE [LARGE SCALE GENOMIC DNA]</scope>
    <source>
        <strain evidence="2 3">12B1</strain>
    </source>
</reference>
<dbReference type="InterPro" id="IPR003347">
    <property type="entry name" value="JmjC_dom"/>
</dbReference>
<dbReference type="Pfam" id="PF13621">
    <property type="entry name" value="Cupin_8"/>
    <property type="match status" value="1"/>
</dbReference>
<dbReference type="PANTHER" id="PTHR12461:SF105">
    <property type="entry name" value="HYPOXIA-INDUCIBLE FACTOR 1-ALPHA INHIBITOR"/>
    <property type="match status" value="1"/>
</dbReference>
<feature type="domain" description="JmjC" evidence="1">
    <location>
        <begin position="254"/>
        <end position="427"/>
    </location>
</feature>
<dbReference type="PANTHER" id="PTHR12461">
    <property type="entry name" value="HYPOXIA-INDUCIBLE FACTOR 1 ALPHA INHIBITOR-RELATED"/>
    <property type="match status" value="1"/>
</dbReference>
<sequence>MACSPSDACDAALHALLVQLAIPHLSPSLASLRLDELLLLPRLQLLRHLRLAGVPLSERQSLANAIARVRKGEAVRPLIARQYGAWLARGEVRRVRWDDPRLGACLGAGEPCVICGGCPLTASLVGRWSLEHLAAHLLPPEREEERPRTHFTPRHLSRFTRFYGRGLGAGGVTRRCAPPGRCASDSGACVDERTRAWEGCARVHVRMGSKLSFKEFVAMGAANEARDSPSHRFYAQSPLLWAAADAAHWLPLPKTLCPLGHAAHVPMSAALKQELCGLDWAWLEGALASAGSSGLHSCSLWCGYGGGCTPMHWDSLSNFFTQLVGRKQVLIFPPSQWPNLYPFPFSHPMETYAMVDVEAADLHRFPALARARGLECVLDEGDVLWLPSYYFHHVRQLDEGRPNLSLNCWVGTAQQRVDLGEAALLCSVLAGLARAAYGRVAPRVSDALLASMRASRQAAADEADEALLNHSEAIGLLSLFAAQYLETKARAAESASAAAELNPDEVGPFLNALAAGDDAAPSASSPLGAVGTAKHTLAVQLRLNLVKQFGDAASALLRITTRHGRLHPGPPPVSPEEIVNSEAKQVTASDDLPKEVAHMIQSLAIA</sequence>
<dbReference type="Proteomes" id="UP001515480">
    <property type="component" value="Unassembled WGS sequence"/>
</dbReference>